<sequence length="82" mass="8585">MEVITNFLRNCLSNHPLLDSPQGARRFRLIVVIVVAMIVVVGMKAGVPATTALLTISGVVVAAAVITRFVLKGITPAETATA</sequence>
<feature type="transmembrane region" description="Helical" evidence="1">
    <location>
        <begin position="52"/>
        <end position="71"/>
    </location>
</feature>
<evidence type="ECO:0000313" key="2">
    <source>
        <dbReference type="EMBL" id="MFC4066804.1"/>
    </source>
</evidence>
<accession>A0ABV8IV87</accession>
<organism evidence="2 3">
    <name type="scientific">Actinoplanes subglobosus</name>
    <dbReference type="NCBI Taxonomy" id="1547892"/>
    <lineage>
        <taxon>Bacteria</taxon>
        <taxon>Bacillati</taxon>
        <taxon>Actinomycetota</taxon>
        <taxon>Actinomycetes</taxon>
        <taxon>Micromonosporales</taxon>
        <taxon>Micromonosporaceae</taxon>
        <taxon>Actinoplanes</taxon>
    </lineage>
</organism>
<proteinExistence type="predicted"/>
<keyword evidence="1" id="KW-0812">Transmembrane</keyword>
<dbReference type="Proteomes" id="UP001595867">
    <property type="component" value="Unassembled WGS sequence"/>
</dbReference>
<dbReference type="EMBL" id="JBHSBL010000016">
    <property type="protein sequence ID" value="MFC4066804.1"/>
    <property type="molecule type" value="Genomic_DNA"/>
</dbReference>
<evidence type="ECO:0000313" key="3">
    <source>
        <dbReference type="Proteomes" id="UP001595867"/>
    </source>
</evidence>
<gene>
    <name evidence="2" type="ORF">ACFO0C_17840</name>
</gene>
<evidence type="ECO:0000256" key="1">
    <source>
        <dbReference type="SAM" id="Phobius"/>
    </source>
</evidence>
<reference evidence="3" key="1">
    <citation type="journal article" date="2019" name="Int. J. Syst. Evol. Microbiol.">
        <title>The Global Catalogue of Microorganisms (GCM) 10K type strain sequencing project: providing services to taxonomists for standard genome sequencing and annotation.</title>
        <authorList>
            <consortium name="The Broad Institute Genomics Platform"/>
            <consortium name="The Broad Institute Genome Sequencing Center for Infectious Disease"/>
            <person name="Wu L."/>
            <person name="Ma J."/>
        </authorList>
    </citation>
    <scope>NUCLEOTIDE SEQUENCE [LARGE SCALE GENOMIC DNA]</scope>
    <source>
        <strain evidence="3">TBRC 5832</strain>
    </source>
</reference>
<keyword evidence="3" id="KW-1185">Reference proteome</keyword>
<protein>
    <submittedName>
        <fullName evidence="2">Uncharacterized protein</fullName>
    </submittedName>
</protein>
<dbReference type="RefSeq" id="WP_378067775.1">
    <property type="nucleotide sequence ID" value="NZ_JBHSBL010000016.1"/>
</dbReference>
<feature type="transmembrane region" description="Helical" evidence="1">
    <location>
        <begin position="27"/>
        <end position="46"/>
    </location>
</feature>
<keyword evidence="1" id="KW-0472">Membrane</keyword>
<comment type="caution">
    <text evidence="2">The sequence shown here is derived from an EMBL/GenBank/DDBJ whole genome shotgun (WGS) entry which is preliminary data.</text>
</comment>
<keyword evidence="1" id="KW-1133">Transmembrane helix</keyword>
<name>A0ABV8IV87_9ACTN</name>